<keyword evidence="10" id="KW-1185">Reference proteome</keyword>
<protein>
    <submittedName>
        <fullName evidence="6 9">Alcohol dehydrogenase</fullName>
    </submittedName>
    <submittedName>
        <fullName evidence="8">Zinc-dependent alcohol dehydrogenase family protein</fullName>
    </submittedName>
</protein>
<dbReference type="Gene3D" id="3.40.50.720">
    <property type="entry name" value="NAD(P)-binding Rossmann-like Domain"/>
    <property type="match status" value="1"/>
</dbReference>
<evidence type="ECO:0000256" key="3">
    <source>
        <dbReference type="ARBA" id="ARBA00023002"/>
    </source>
</evidence>
<dbReference type="Proteomes" id="UP000431913">
    <property type="component" value="Unassembled WGS sequence"/>
</dbReference>
<organism evidence="6 10">
    <name type="scientific">Ruthenibacterium lactatiformans</name>
    <dbReference type="NCBI Taxonomy" id="1550024"/>
    <lineage>
        <taxon>Bacteria</taxon>
        <taxon>Bacillati</taxon>
        <taxon>Bacillota</taxon>
        <taxon>Clostridia</taxon>
        <taxon>Eubacteriales</taxon>
        <taxon>Oscillospiraceae</taxon>
        <taxon>Ruthenibacterium</taxon>
    </lineage>
</organism>
<evidence type="ECO:0000256" key="1">
    <source>
        <dbReference type="ARBA" id="ARBA00022723"/>
    </source>
</evidence>
<evidence type="ECO:0000259" key="5">
    <source>
        <dbReference type="SMART" id="SM00829"/>
    </source>
</evidence>
<evidence type="ECO:0000313" key="7">
    <source>
        <dbReference type="EMBL" id="KUE75689.1"/>
    </source>
</evidence>
<dbReference type="GeneID" id="42855953"/>
<accession>A0A0W7TPC3</accession>
<dbReference type="SUPFAM" id="SSF50129">
    <property type="entry name" value="GroES-like"/>
    <property type="match status" value="1"/>
</dbReference>
<dbReference type="InterPro" id="IPR036291">
    <property type="entry name" value="NAD(P)-bd_dom_sf"/>
</dbReference>
<dbReference type="PANTHER" id="PTHR43401">
    <property type="entry name" value="L-THREONINE 3-DEHYDROGENASE"/>
    <property type="match status" value="1"/>
</dbReference>
<comment type="similarity">
    <text evidence="4">Belongs to the zinc-containing alcohol dehydrogenase family.</text>
</comment>
<dbReference type="InterPro" id="IPR013154">
    <property type="entry name" value="ADH-like_N"/>
</dbReference>
<proteinExistence type="inferred from homology"/>
<dbReference type="PROSITE" id="PS00059">
    <property type="entry name" value="ADH_ZINC"/>
    <property type="match status" value="1"/>
</dbReference>
<dbReference type="Pfam" id="PF00107">
    <property type="entry name" value="ADH_zinc_N"/>
    <property type="match status" value="1"/>
</dbReference>
<evidence type="ECO:0000313" key="12">
    <source>
        <dbReference type="Proteomes" id="UP000431913"/>
    </source>
</evidence>
<dbReference type="Proteomes" id="UP000053433">
    <property type="component" value="Unassembled WGS sequence"/>
</dbReference>
<comment type="caution">
    <text evidence="6">The sequence shown here is derived from an EMBL/GenBank/DDBJ whole genome shotgun (WGS) entry which is preliminary data.</text>
</comment>
<dbReference type="PANTHER" id="PTHR43401:SF2">
    <property type="entry name" value="L-THREONINE 3-DEHYDROGENASE"/>
    <property type="match status" value="1"/>
</dbReference>
<feature type="domain" description="Enoyl reductase (ER)" evidence="5">
    <location>
        <begin position="8"/>
        <end position="338"/>
    </location>
</feature>
<comment type="cofactor">
    <cofactor evidence="4">
        <name>Zn(2+)</name>
        <dbReference type="ChEBI" id="CHEBI:29105"/>
    </cofactor>
</comment>
<dbReference type="InterPro" id="IPR013149">
    <property type="entry name" value="ADH-like_C"/>
</dbReference>
<reference evidence="8 12" key="4">
    <citation type="submission" date="2019-08" db="EMBL/GenBank/DDBJ databases">
        <title>In-depth cultivation of the pig gut microbiome towards novel bacterial diversity and tailored functional studies.</title>
        <authorList>
            <person name="Wylensek D."/>
            <person name="Hitch T.C.A."/>
            <person name="Clavel T."/>
        </authorList>
    </citation>
    <scope>NUCLEOTIDE SEQUENCE [LARGE SCALE GENOMIC DNA]</scope>
    <source>
        <strain evidence="8 12">WCA3-601-WT-6J</strain>
    </source>
</reference>
<dbReference type="Proteomes" id="UP000472755">
    <property type="component" value="Unassembled WGS sequence"/>
</dbReference>
<evidence type="ECO:0000313" key="8">
    <source>
        <dbReference type="EMBL" id="MST90651.1"/>
    </source>
</evidence>
<keyword evidence="2 4" id="KW-0862">Zinc</keyword>
<dbReference type="InterPro" id="IPR002328">
    <property type="entry name" value="ADH_Zn_CS"/>
</dbReference>
<dbReference type="Gene3D" id="3.90.180.10">
    <property type="entry name" value="Medium-chain alcohol dehydrogenases, catalytic domain"/>
    <property type="match status" value="1"/>
</dbReference>
<dbReference type="SUPFAM" id="SSF51735">
    <property type="entry name" value="NAD(P)-binding Rossmann-fold domains"/>
    <property type="match status" value="1"/>
</dbReference>
<evidence type="ECO:0000313" key="13">
    <source>
        <dbReference type="Proteomes" id="UP000472755"/>
    </source>
</evidence>
<evidence type="ECO:0000313" key="10">
    <source>
        <dbReference type="Proteomes" id="UP000032483"/>
    </source>
</evidence>
<dbReference type="GO" id="GO:0008270">
    <property type="term" value="F:zinc ion binding"/>
    <property type="evidence" value="ECO:0007669"/>
    <property type="project" value="InterPro"/>
</dbReference>
<reference evidence="7 11" key="2">
    <citation type="submission" date="2015-10" db="EMBL/GenBank/DDBJ databases">
        <title>A novel member of the family Ruminococcaceae isolated from human faeces.</title>
        <authorList>
            <person name="Shkoporov A.N."/>
            <person name="Chaplin A.V."/>
            <person name="Motuzova O.V."/>
            <person name="Kafarskaia L.I."/>
            <person name="Efimov B.A."/>
        </authorList>
    </citation>
    <scope>NUCLEOTIDE SEQUENCE [LARGE SCALE GENOMIC DNA]</scope>
    <source>
        <strain evidence="7 11">668</strain>
    </source>
</reference>
<dbReference type="AlphaFoldDB" id="A0A0D8J279"/>
<evidence type="ECO:0000313" key="11">
    <source>
        <dbReference type="Proteomes" id="UP000053433"/>
    </source>
</evidence>
<evidence type="ECO:0000313" key="9">
    <source>
        <dbReference type="EMBL" id="MTS27209.1"/>
    </source>
</evidence>
<name>A0A0D8J279_9FIRM</name>
<evidence type="ECO:0000256" key="4">
    <source>
        <dbReference type="RuleBase" id="RU361277"/>
    </source>
</evidence>
<reference evidence="6" key="1">
    <citation type="submission" date="2015-02" db="EMBL/GenBank/DDBJ databases">
        <title>A novel member of the family Ruminococcaceae isolated from human feces.</title>
        <authorList>
            <person name="Shkoporov A.N."/>
            <person name="Chaplin A.V."/>
            <person name="Motuzova O.V."/>
            <person name="Kafarskaia L.I."/>
            <person name="Khokhlova E.V."/>
            <person name="Efimov B.A."/>
        </authorList>
    </citation>
    <scope>NUCLEOTIDE SEQUENCE [LARGE SCALE GENOMIC DNA]</scope>
    <source>
        <strain evidence="6">585-1</strain>
    </source>
</reference>
<dbReference type="EMBL" id="WMZU01000010">
    <property type="protein sequence ID" value="MTS27209.1"/>
    <property type="molecule type" value="Genomic_DNA"/>
</dbReference>
<evidence type="ECO:0000256" key="2">
    <source>
        <dbReference type="ARBA" id="ARBA00022833"/>
    </source>
</evidence>
<gene>
    <name evidence="7" type="ORF">ASJ35_12360</name>
    <name evidence="8" type="ORF">FYJ76_01640</name>
    <name evidence="9" type="ORF">GMD59_07895</name>
    <name evidence="6" type="ORF">TQ39_04840</name>
</gene>
<reference evidence="9 13" key="3">
    <citation type="journal article" date="2019" name="Nat. Med.">
        <title>A library of human gut bacterial isolates paired with longitudinal multiomics data enables mechanistic microbiome research.</title>
        <authorList>
            <person name="Poyet M."/>
            <person name="Groussin M."/>
            <person name="Gibbons S.M."/>
            <person name="Avila-Pacheco J."/>
            <person name="Jiang X."/>
            <person name="Kearney S.M."/>
            <person name="Perrotta A.R."/>
            <person name="Berdy B."/>
            <person name="Zhao S."/>
            <person name="Lieberman T.D."/>
            <person name="Swanson P.K."/>
            <person name="Smith M."/>
            <person name="Roesemann S."/>
            <person name="Alexander J.E."/>
            <person name="Rich S.A."/>
            <person name="Livny J."/>
            <person name="Vlamakis H."/>
            <person name="Clish C."/>
            <person name="Bullock K."/>
            <person name="Deik A."/>
            <person name="Scott J."/>
            <person name="Pierce K.A."/>
            <person name="Xavier R.J."/>
            <person name="Alm E.J."/>
        </authorList>
    </citation>
    <scope>NUCLEOTIDE SEQUENCE [LARGE SCALE GENOMIC DNA]</scope>
    <source>
        <strain evidence="9 13">BIOML-A4</strain>
    </source>
</reference>
<dbReference type="EMBL" id="LMUA01000017">
    <property type="protein sequence ID" value="KUE75689.1"/>
    <property type="molecule type" value="Genomic_DNA"/>
</dbReference>
<accession>A0A0D8J279</accession>
<dbReference type="EMBL" id="VUNJ01000001">
    <property type="protein sequence ID" value="MST90651.1"/>
    <property type="molecule type" value="Genomic_DNA"/>
</dbReference>
<dbReference type="Pfam" id="PF08240">
    <property type="entry name" value="ADH_N"/>
    <property type="match status" value="1"/>
</dbReference>
<evidence type="ECO:0000313" key="6">
    <source>
        <dbReference type="EMBL" id="KJF40834.1"/>
    </source>
</evidence>
<dbReference type="Proteomes" id="UP000032483">
    <property type="component" value="Unassembled WGS sequence"/>
</dbReference>
<sequence length="343" mass="35932">MKGAFFLGNREFEVRDMEKRPLAADEVRIRVMACGVCGTDVHIYHGEAGSAEVTPPVVLGHEYAGIVEEVGADVKGLVPGDHVAVDPNIYCGACTPCRDGKKQFCEHLQALGVTRDGGFAQYSAAPAAQCFKLAPELPFEAGAMAEPLACCLHGIDAAGIRPGSTVCVIGGGAIGLLMVQLARLSGAAKVILSEPVELRRSAGLSVGADLAVDPLREDLSARVREAAGKSGADVVIECVGNTAATRSAFEAAGFGATVLLFSVPAPTATVPLPLFDVYKKELAIRGSFINPDTHLRAVELLSAGRINVEPLITHTFGIGEMEQAIKMQMGGESIKVMVLPNKR</sequence>
<dbReference type="CDD" id="cd08234">
    <property type="entry name" value="threonine_DH_like"/>
    <property type="match status" value="1"/>
</dbReference>
<keyword evidence="1 4" id="KW-0479">Metal-binding</keyword>
<dbReference type="EMBL" id="JXXK01000004">
    <property type="protein sequence ID" value="KJF40834.1"/>
    <property type="molecule type" value="Genomic_DNA"/>
</dbReference>
<dbReference type="PATRIC" id="fig|1550024.3.peg.1091"/>
<dbReference type="GO" id="GO:0016491">
    <property type="term" value="F:oxidoreductase activity"/>
    <property type="evidence" value="ECO:0007669"/>
    <property type="project" value="UniProtKB-KW"/>
</dbReference>
<dbReference type="RefSeq" id="WP_050004745.1">
    <property type="nucleotide sequence ID" value="NZ_CAQJQL010000298.1"/>
</dbReference>
<dbReference type="InterPro" id="IPR011032">
    <property type="entry name" value="GroES-like_sf"/>
</dbReference>
<keyword evidence="3" id="KW-0560">Oxidoreductase</keyword>
<dbReference type="InterPro" id="IPR050129">
    <property type="entry name" value="Zn_alcohol_dh"/>
</dbReference>
<dbReference type="SMART" id="SM00829">
    <property type="entry name" value="PKS_ER"/>
    <property type="match status" value="1"/>
</dbReference>
<dbReference type="InterPro" id="IPR020843">
    <property type="entry name" value="ER"/>
</dbReference>